<feature type="domain" description="Cupin type-2" evidence="1">
    <location>
        <begin position="55"/>
        <end position="121"/>
    </location>
</feature>
<dbReference type="Proteomes" id="UP000053157">
    <property type="component" value="Unassembled WGS sequence"/>
</dbReference>
<dbReference type="Gene3D" id="2.60.120.10">
    <property type="entry name" value="Jelly Rolls"/>
    <property type="match status" value="1"/>
</dbReference>
<proteinExistence type="predicted"/>
<dbReference type="InterPro" id="IPR013096">
    <property type="entry name" value="Cupin_2"/>
</dbReference>
<dbReference type="OrthoDB" id="200322at2157"/>
<gene>
    <name evidence="2" type="ORF">AUR66_08520</name>
</gene>
<comment type="caution">
    <text evidence="2">The sequence shown here is derived from an EMBL/GenBank/DDBJ whole genome shotgun (WGS) entry which is preliminary data.</text>
</comment>
<dbReference type="InterPro" id="IPR014710">
    <property type="entry name" value="RmlC-like_jellyroll"/>
</dbReference>
<dbReference type="EMBL" id="LOPV01000069">
    <property type="protein sequence ID" value="KTG30303.1"/>
    <property type="molecule type" value="Genomic_DNA"/>
</dbReference>
<dbReference type="Pfam" id="PF07883">
    <property type="entry name" value="Cupin_2"/>
    <property type="match status" value="1"/>
</dbReference>
<dbReference type="SUPFAM" id="SSF51182">
    <property type="entry name" value="RmlC-like cupins"/>
    <property type="match status" value="1"/>
</dbReference>
<evidence type="ECO:0000259" key="1">
    <source>
        <dbReference type="Pfam" id="PF07883"/>
    </source>
</evidence>
<accession>A0A0W1SV36</accession>
<keyword evidence="3" id="KW-1185">Reference proteome</keyword>
<dbReference type="AlphaFoldDB" id="A0A0W1SV36"/>
<sequence length="147" mass="15925">MSKRTAVKSIRLDELELVRATQAGSGMDVRVNFPFSQSFPAATGVELEGRHNVVYFELDPGQKLGTHVDSPEEIIVCLDGSDVEVWVGESTGAIQSGTLTVIPPMTPHGFHNTGTETARFLGFFSDRTTVSEFETPVEPLGVTVLET</sequence>
<evidence type="ECO:0000313" key="3">
    <source>
        <dbReference type="Proteomes" id="UP000053157"/>
    </source>
</evidence>
<organism evidence="2 3">
    <name type="scientific">Haloferax profundi</name>
    <dbReference type="NCBI Taxonomy" id="1544718"/>
    <lineage>
        <taxon>Archaea</taxon>
        <taxon>Methanobacteriati</taxon>
        <taxon>Methanobacteriota</taxon>
        <taxon>Stenosarchaea group</taxon>
        <taxon>Halobacteria</taxon>
        <taxon>Halobacteriales</taxon>
        <taxon>Haloferacaceae</taxon>
        <taxon>Haloferax</taxon>
    </lineage>
</organism>
<reference evidence="2 3" key="1">
    <citation type="submission" date="2015-12" db="EMBL/GenBank/DDBJ databases">
        <title>Haloferax profundi sp. nov. isolated from the Discovery deep brine-seawater interface in the Red Sea.</title>
        <authorList>
            <person name="Zhang G."/>
            <person name="Stingl U."/>
            <person name="Rashid M."/>
        </authorList>
    </citation>
    <scope>NUCLEOTIDE SEQUENCE [LARGE SCALE GENOMIC DNA]</scope>
    <source>
        <strain evidence="2 3">SB29</strain>
    </source>
</reference>
<name>A0A0W1SV36_9EURY</name>
<dbReference type="RefSeq" id="WP_058571128.1">
    <property type="nucleotide sequence ID" value="NZ_LOPV01000069.1"/>
</dbReference>
<protein>
    <submittedName>
        <fullName evidence="2">Cupin</fullName>
    </submittedName>
</protein>
<dbReference type="InterPro" id="IPR011051">
    <property type="entry name" value="RmlC_Cupin_sf"/>
</dbReference>
<evidence type="ECO:0000313" key="2">
    <source>
        <dbReference type="EMBL" id="KTG30303.1"/>
    </source>
</evidence>